<accession>A3VEB6</accession>
<feature type="chain" id="PRO_5002661033" evidence="1">
    <location>
        <begin position="22"/>
        <end position="243"/>
    </location>
</feature>
<dbReference type="HOGENOM" id="CLU_1141495_0_0_5"/>
<evidence type="ECO:0000313" key="2">
    <source>
        <dbReference type="EMBL" id="EAQ13254.1"/>
    </source>
</evidence>
<gene>
    <name evidence="2" type="ORF">RB2654_09299</name>
</gene>
<keyword evidence="3" id="KW-1185">Reference proteome</keyword>
<sequence>MKSTSLIALLCLGLSAQMSVAQVQVEPEFSIWDVELGEPISLAPDNQVAEIACGTNGGPPGRPLKSFDDFMDCNPEESGLREVSFTYDDEQDYIALALNSEFKFLHGGTSVFAHPVIVSVLVDPEGIVQGRRIFTDNRVSDYDRRNAVTLIRNFKARFSDWSLTCRDLDMKDGEQPVGKQFIHELCTGESPEGDTLVELEATLLRKKGQEGLNPETREVNTGYFESQTRYEEVKAPYESGASR</sequence>
<dbReference type="STRING" id="314271.RB2654_09299"/>
<keyword evidence="1" id="KW-0732">Signal</keyword>
<feature type="signal peptide" evidence="1">
    <location>
        <begin position="1"/>
        <end position="21"/>
    </location>
</feature>
<dbReference type="EMBL" id="AAMT01000005">
    <property type="protein sequence ID" value="EAQ13254.1"/>
    <property type="molecule type" value="Genomic_DNA"/>
</dbReference>
<evidence type="ECO:0000256" key="1">
    <source>
        <dbReference type="SAM" id="SignalP"/>
    </source>
</evidence>
<evidence type="ECO:0000313" key="3">
    <source>
        <dbReference type="Proteomes" id="UP000002931"/>
    </source>
</evidence>
<dbReference type="eggNOG" id="ENOG503366N">
    <property type="taxonomic scope" value="Bacteria"/>
</dbReference>
<dbReference type="OrthoDB" id="8218312at2"/>
<name>A3VEB6_9RHOB</name>
<proteinExistence type="predicted"/>
<dbReference type="AlphaFoldDB" id="A3VEB6"/>
<reference evidence="2 3" key="1">
    <citation type="journal article" date="2010" name="J. Bacteriol.">
        <title>Genome sequences of Pelagibaca bermudensis HTCC2601T and Maritimibacter alkaliphilus HTCC2654T, the type strains of two marine Roseobacter genera.</title>
        <authorList>
            <person name="Thrash J.C."/>
            <person name="Cho J.C."/>
            <person name="Ferriera S."/>
            <person name="Johnson J."/>
            <person name="Vergin K.L."/>
            <person name="Giovannoni S.J."/>
        </authorList>
    </citation>
    <scope>NUCLEOTIDE SEQUENCE [LARGE SCALE GENOMIC DNA]</scope>
    <source>
        <strain evidence="2 3">HTCC2654</strain>
    </source>
</reference>
<comment type="caution">
    <text evidence="2">The sequence shown here is derived from an EMBL/GenBank/DDBJ whole genome shotgun (WGS) entry which is preliminary data.</text>
</comment>
<organism evidence="2 3">
    <name type="scientific">Maritimibacter alkaliphilus HTCC2654</name>
    <dbReference type="NCBI Taxonomy" id="314271"/>
    <lineage>
        <taxon>Bacteria</taxon>
        <taxon>Pseudomonadati</taxon>
        <taxon>Pseudomonadota</taxon>
        <taxon>Alphaproteobacteria</taxon>
        <taxon>Rhodobacterales</taxon>
        <taxon>Roseobacteraceae</taxon>
        <taxon>Maritimibacter</taxon>
    </lineage>
</organism>
<dbReference type="RefSeq" id="WP_008330797.1">
    <property type="nucleotide sequence ID" value="NZ_CH902578.1"/>
</dbReference>
<dbReference type="Proteomes" id="UP000002931">
    <property type="component" value="Unassembled WGS sequence"/>
</dbReference>
<protein>
    <submittedName>
        <fullName evidence="2">Uncharacterized protein</fullName>
    </submittedName>
</protein>